<dbReference type="GO" id="GO:0015344">
    <property type="term" value="F:siderophore uptake transmembrane transporter activity"/>
    <property type="evidence" value="ECO:0007669"/>
    <property type="project" value="TreeGrafter"/>
</dbReference>
<dbReference type="Proteomes" id="UP000468901">
    <property type="component" value="Unassembled WGS sequence"/>
</dbReference>
<dbReference type="Pfam" id="PF07715">
    <property type="entry name" value="Plug"/>
    <property type="match status" value="1"/>
</dbReference>
<dbReference type="EMBL" id="WESC01000008">
    <property type="protein sequence ID" value="KAB7739984.1"/>
    <property type="molecule type" value="Genomic_DNA"/>
</dbReference>
<comment type="similarity">
    <text evidence="10 11">Belongs to the TonB-dependent receptor family.</text>
</comment>
<dbReference type="Pfam" id="PF00593">
    <property type="entry name" value="TonB_dep_Rec_b-barrel"/>
    <property type="match status" value="1"/>
</dbReference>
<dbReference type="GO" id="GO:0044718">
    <property type="term" value="P:siderophore transmembrane transport"/>
    <property type="evidence" value="ECO:0007669"/>
    <property type="project" value="TreeGrafter"/>
</dbReference>
<dbReference type="PANTHER" id="PTHR30069">
    <property type="entry name" value="TONB-DEPENDENT OUTER MEMBRANE RECEPTOR"/>
    <property type="match status" value="1"/>
</dbReference>
<dbReference type="InterPro" id="IPR037066">
    <property type="entry name" value="Plug_dom_sf"/>
</dbReference>
<dbReference type="InterPro" id="IPR036942">
    <property type="entry name" value="Beta-barrel_TonB_sf"/>
</dbReference>
<evidence type="ECO:0000256" key="8">
    <source>
        <dbReference type="ARBA" id="ARBA00023170"/>
    </source>
</evidence>
<organism evidence="15 16">
    <name type="scientific">Parvibaculum sedimenti</name>
    <dbReference type="NCBI Taxonomy" id="2608632"/>
    <lineage>
        <taxon>Bacteria</taxon>
        <taxon>Pseudomonadati</taxon>
        <taxon>Pseudomonadota</taxon>
        <taxon>Alphaproteobacteria</taxon>
        <taxon>Hyphomicrobiales</taxon>
        <taxon>Parvibaculaceae</taxon>
        <taxon>Parvibaculum</taxon>
    </lineage>
</organism>
<evidence type="ECO:0000256" key="1">
    <source>
        <dbReference type="ARBA" id="ARBA00004571"/>
    </source>
</evidence>
<feature type="transmembrane region" description="Helical" evidence="12">
    <location>
        <begin position="42"/>
        <end position="64"/>
    </location>
</feature>
<accession>A0A6N6VGU6</accession>
<evidence type="ECO:0000256" key="4">
    <source>
        <dbReference type="ARBA" id="ARBA00022692"/>
    </source>
</evidence>
<evidence type="ECO:0000256" key="9">
    <source>
        <dbReference type="ARBA" id="ARBA00023237"/>
    </source>
</evidence>
<comment type="subcellular location">
    <subcellularLocation>
        <location evidence="1 10">Cell outer membrane</location>
        <topology evidence="1 10">Multi-pass membrane protein</topology>
    </subcellularLocation>
</comment>
<keyword evidence="2 10" id="KW-0813">Transport</keyword>
<evidence type="ECO:0000256" key="7">
    <source>
        <dbReference type="ARBA" id="ARBA00023136"/>
    </source>
</evidence>
<dbReference type="PROSITE" id="PS52016">
    <property type="entry name" value="TONB_DEPENDENT_REC_3"/>
    <property type="match status" value="1"/>
</dbReference>
<dbReference type="AlphaFoldDB" id="A0A6N6VGU6"/>
<keyword evidence="12" id="KW-1133">Transmembrane helix</keyword>
<evidence type="ECO:0000256" key="10">
    <source>
        <dbReference type="PROSITE-ProRule" id="PRU01360"/>
    </source>
</evidence>
<proteinExistence type="inferred from homology"/>
<dbReference type="InterPro" id="IPR039426">
    <property type="entry name" value="TonB-dep_rcpt-like"/>
</dbReference>
<dbReference type="InterPro" id="IPR012910">
    <property type="entry name" value="Plug_dom"/>
</dbReference>
<protein>
    <submittedName>
        <fullName evidence="15">TonB-dependent receptor</fullName>
    </submittedName>
</protein>
<keyword evidence="9 10" id="KW-0998">Cell outer membrane</keyword>
<keyword evidence="7 10" id="KW-0472">Membrane</keyword>
<evidence type="ECO:0000259" key="14">
    <source>
        <dbReference type="Pfam" id="PF07715"/>
    </source>
</evidence>
<dbReference type="Gene3D" id="2.40.170.20">
    <property type="entry name" value="TonB-dependent receptor, beta-barrel domain"/>
    <property type="match status" value="1"/>
</dbReference>
<evidence type="ECO:0000259" key="13">
    <source>
        <dbReference type="Pfam" id="PF00593"/>
    </source>
</evidence>
<evidence type="ECO:0000256" key="6">
    <source>
        <dbReference type="ARBA" id="ARBA00023077"/>
    </source>
</evidence>
<feature type="domain" description="TonB-dependent receptor plug" evidence="14">
    <location>
        <begin position="84"/>
        <end position="192"/>
    </location>
</feature>
<keyword evidence="6 11" id="KW-0798">TonB box</keyword>
<keyword evidence="5" id="KW-0732">Signal</keyword>
<keyword evidence="16" id="KW-1185">Reference proteome</keyword>
<sequence length="699" mass="76052">MPSEPCRACPCLPPSRSHVPPPVLAAGVGRERERGTRMNYSFFGWPFLAATLGLSAFAATPALADTATLPPEILVTSGSEPLPTKEVASSYTIITAQEIEAHQYRTLPQALASVPGVTVIQSGGTGSVASIFMRGTNSNQTLVLLNGQRIGDPSDPRGAFNAANLTLDNVERIEIVRGPQSALYGSQAMGGVINIITKQGKSSPTTTARIEASTLGTLNTSLTSAGNVEDTNYFLSLSRQATDGNDVTPAHLRFGAGEEKDASENMAFSGQLDRAFNEYLSGSFFVQYNDNRMELDEGGYNSSFNPVFEDLANRSRAQQAFVTGSLAGRFADGKWRPKFTLAYSHYATNTVDYPDRLLDVYSENINTRGERVNAALDNAIDLSATNTLTFGADYSHESFSSNGLQDFDGYLITPASSASTNAYGLSLSDHQTWGENWFATASLRYDMPSNFKKKMTWSIAPGYYIPSTDTRFTASYATSFKVPSLYQRFGYSISQSPPFPASIYTGNPNLKAEESRGWELGLEQGLVPDMLRTGVTYFDNRIENAVSIVYDLAGNSTAQNTPAFNTHGVEAFIEATPLPSLTTRLNYTLTVLDADTFSTTLTRRPRHTANWTTEWKLDEVTTLGSDIKWVDPYLDITRDTFVYTKPGSYLVVNLSASRIIAKGIELTARVNNLLDRQYEPANGFQAPGIEALAGIAVTF</sequence>
<dbReference type="PANTHER" id="PTHR30069:SF29">
    <property type="entry name" value="HEMOGLOBIN AND HEMOGLOBIN-HAPTOGLOBIN-BINDING PROTEIN 1-RELATED"/>
    <property type="match status" value="1"/>
</dbReference>
<evidence type="ECO:0000313" key="15">
    <source>
        <dbReference type="EMBL" id="KAB7739984.1"/>
    </source>
</evidence>
<gene>
    <name evidence="15" type="ORF">F2P47_10815</name>
</gene>
<dbReference type="Gene3D" id="2.170.130.10">
    <property type="entry name" value="TonB-dependent receptor, plug domain"/>
    <property type="match status" value="1"/>
</dbReference>
<feature type="domain" description="TonB-dependent receptor-like beta-barrel" evidence="13">
    <location>
        <begin position="282"/>
        <end position="673"/>
    </location>
</feature>
<keyword evidence="4 10" id="KW-0812">Transmembrane</keyword>
<evidence type="ECO:0000256" key="12">
    <source>
        <dbReference type="SAM" id="Phobius"/>
    </source>
</evidence>
<reference evidence="15 16" key="1">
    <citation type="submission" date="2019-09" db="EMBL/GenBank/DDBJ databases">
        <title>Parvibaculum sedimenti sp. nov., isolated from sediment.</title>
        <authorList>
            <person name="Wang Y."/>
        </authorList>
    </citation>
    <scope>NUCLEOTIDE SEQUENCE [LARGE SCALE GENOMIC DNA]</scope>
    <source>
        <strain evidence="15 16">HXT-9</strain>
    </source>
</reference>
<keyword evidence="8 15" id="KW-0675">Receptor</keyword>
<evidence type="ECO:0000256" key="11">
    <source>
        <dbReference type="RuleBase" id="RU003357"/>
    </source>
</evidence>
<comment type="caution">
    <text evidence="15">The sequence shown here is derived from an EMBL/GenBank/DDBJ whole genome shotgun (WGS) entry which is preliminary data.</text>
</comment>
<dbReference type="SUPFAM" id="SSF56935">
    <property type="entry name" value="Porins"/>
    <property type="match status" value="1"/>
</dbReference>
<evidence type="ECO:0000313" key="16">
    <source>
        <dbReference type="Proteomes" id="UP000468901"/>
    </source>
</evidence>
<dbReference type="InterPro" id="IPR000531">
    <property type="entry name" value="Beta-barrel_TonB"/>
</dbReference>
<name>A0A6N6VGU6_9HYPH</name>
<evidence type="ECO:0000256" key="5">
    <source>
        <dbReference type="ARBA" id="ARBA00022729"/>
    </source>
</evidence>
<evidence type="ECO:0000256" key="2">
    <source>
        <dbReference type="ARBA" id="ARBA00022448"/>
    </source>
</evidence>
<evidence type="ECO:0000256" key="3">
    <source>
        <dbReference type="ARBA" id="ARBA00022452"/>
    </source>
</evidence>
<dbReference type="GO" id="GO:0009279">
    <property type="term" value="C:cell outer membrane"/>
    <property type="evidence" value="ECO:0007669"/>
    <property type="project" value="UniProtKB-SubCell"/>
</dbReference>
<keyword evidence="3 10" id="KW-1134">Transmembrane beta strand</keyword>
<dbReference type="CDD" id="cd01347">
    <property type="entry name" value="ligand_gated_channel"/>
    <property type="match status" value="1"/>
</dbReference>